<evidence type="ECO:0000256" key="5">
    <source>
        <dbReference type="ARBA" id="ARBA00023239"/>
    </source>
</evidence>
<organism evidence="8 9">
    <name type="scientific">Candidatus Nomurabacteria bacterium GW2011_GWA1_36_15</name>
    <dbReference type="NCBI Taxonomy" id="1618728"/>
    <lineage>
        <taxon>Bacteria</taxon>
        <taxon>Candidatus Nomuraibacteriota</taxon>
    </lineage>
</organism>
<name>A0A0G0H3C6_9BACT</name>
<keyword evidence="6" id="KW-0961">Cell wall biogenesis/degradation</keyword>
<proteinExistence type="predicted"/>
<dbReference type="Proteomes" id="UP000034606">
    <property type="component" value="Unassembled WGS sequence"/>
</dbReference>
<accession>A0A0G0H3C6</accession>
<evidence type="ECO:0000313" key="9">
    <source>
        <dbReference type="Proteomes" id="UP000034606"/>
    </source>
</evidence>
<protein>
    <submittedName>
        <fullName evidence="8">Aminodeoxychorismate lyase</fullName>
    </submittedName>
</protein>
<keyword evidence="4 7" id="KW-0472">Membrane</keyword>
<dbReference type="PANTHER" id="PTHR30518">
    <property type="entry name" value="ENDOLYTIC MUREIN TRANSGLYCOSYLASE"/>
    <property type="match status" value="1"/>
</dbReference>
<dbReference type="Pfam" id="PF02618">
    <property type="entry name" value="YceG"/>
    <property type="match status" value="1"/>
</dbReference>
<reference evidence="8 9" key="1">
    <citation type="journal article" date="2015" name="Nature">
        <title>rRNA introns, odd ribosomes, and small enigmatic genomes across a large radiation of phyla.</title>
        <authorList>
            <person name="Brown C.T."/>
            <person name="Hug L.A."/>
            <person name="Thomas B.C."/>
            <person name="Sharon I."/>
            <person name="Castelle C.J."/>
            <person name="Singh A."/>
            <person name="Wilkins M.J."/>
            <person name="Williams K.H."/>
            <person name="Banfield J.F."/>
        </authorList>
    </citation>
    <scope>NUCLEOTIDE SEQUENCE [LARGE SCALE GENOMIC DNA]</scope>
</reference>
<keyword evidence="1" id="KW-1003">Cell membrane</keyword>
<evidence type="ECO:0000256" key="2">
    <source>
        <dbReference type="ARBA" id="ARBA00022692"/>
    </source>
</evidence>
<sequence length="279" mass="32116">MRNSKKKNNKKVFEKMKLKHLLIVLFFLVSALLGIVYYYGLDPALLTKLSFYENLANPNIYIVRVPEGLRKEEIAEIMADRLSWDESEKNDFVNIHLALNSTNLEGHYFPKTYLINKNENPSAVSATMFDEFSQKTAKIKKSKVAQIINEDTAIKIASIIQREAGGKNDMKLISGIIWNRIFDGMKLQIDATLQYAKGSEEKGWWEQVNPEDKKIKSSYNTYLYEGLPPGAIANPGVDAIFAAYNPQKTNCLFYLHDKNRKIHCAVTYEEHKKNIEKYY</sequence>
<evidence type="ECO:0000256" key="6">
    <source>
        <dbReference type="ARBA" id="ARBA00023316"/>
    </source>
</evidence>
<evidence type="ECO:0000256" key="4">
    <source>
        <dbReference type="ARBA" id="ARBA00023136"/>
    </source>
</evidence>
<comment type="caution">
    <text evidence="8">The sequence shown here is derived from an EMBL/GenBank/DDBJ whole genome shotgun (WGS) entry which is preliminary data.</text>
</comment>
<gene>
    <name evidence="8" type="ORF">US05_C0004G0058</name>
</gene>
<dbReference type="AlphaFoldDB" id="A0A0G0H3C6"/>
<dbReference type="PANTHER" id="PTHR30518:SF2">
    <property type="entry name" value="ENDOLYTIC MUREIN TRANSGLYCOSYLASE"/>
    <property type="match status" value="1"/>
</dbReference>
<evidence type="ECO:0000256" key="3">
    <source>
        <dbReference type="ARBA" id="ARBA00022989"/>
    </source>
</evidence>
<evidence type="ECO:0000256" key="7">
    <source>
        <dbReference type="SAM" id="Phobius"/>
    </source>
</evidence>
<dbReference type="GO" id="GO:0071555">
    <property type="term" value="P:cell wall organization"/>
    <property type="evidence" value="ECO:0007669"/>
    <property type="project" value="UniProtKB-KW"/>
</dbReference>
<dbReference type="PATRIC" id="fig|1618728.3.peg.178"/>
<keyword evidence="2 7" id="KW-0812">Transmembrane</keyword>
<dbReference type="EMBL" id="LBRM01000004">
    <property type="protein sequence ID" value="KKP98427.1"/>
    <property type="molecule type" value="Genomic_DNA"/>
</dbReference>
<dbReference type="NCBIfam" id="TIGR00247">
    <property type="entry name" value="endolytic transglycosylase MltG"/>
    <property type="match status" value="1"/>
</dbReference>
<feature type="transmembrane region" description="Helical" evidence="7">
    <location>
        <begin position="21"/>
        <end position="40"/>
    </location>
</feature>
<keyword evidence="3 7" id="KW-1133">Transmembrane helix</keyword>
<evidence type="ECO:0000313" key="8">
    <source>
        <dbReference type="EMBL" id="KKP98427.1"/>
    </source>
</evidence>
<keyword evidence="5 8" id="KW-0456">Lyase</keyword>
<dbReference type="InterPro" id="IPR003770">
    <property type="entry name" value="MLTG-like"/>
</dbReference>
<evidence type="ECO:0000256" key="1">
    <source>
        <dbReference type="ARBA" id="ARBA00022475"/>
    </source>
</evidence>
<dbReference type="GO" id="GO:0016829">
    <property type="term" value="F:lyase activity"/>
    <property type="evidence" value="ECO:0007669"/>
    <property type="project" value="UniProtKB-KW"/>
</dbReference>